<keyword evidence="3" id="KW-1185">Reference proteome</keyword>
<evidence type="ECO:0000313" key="3">
    <source>
        <dbReference type="Proteomes" id="UP000600101"/>
    </source>
</evidence>
<dbReference type="Pfam" id="PF10947">
    <property type="entry name" value="DUF2628"/>
    <property type="match status" value="1"/>
</dbReference>
<protein>
    <submittedName>
        <fullName evidence="2">DUF2628 domain-containing protein</fullName>
    </submittedName>
</protein>
<organism evidence="2 3">
    <name type="scientific">Siccirubricoccus deserti</name>
    <dbReference type="NCBI Taxonomy" id="2013562"/>
    <lineage>
        <taxon>Bacteria</taxon>
        <taxon>Pseudomonadati</taxon>
        <taxon>Pseudomonadota</taxon>
        <taxon>Alphaproteobacteria</taxon>
        <taxon>Acetobacterales</taxon>
        <taxon>Roseomonadaceae</taxon>
        <taxon>Siccirubricoccus</taxon>
    </lineage>
</organism>
<dbReference type="Proteomes" id="UP000600101">
    <property type="component" value="Unassembled WGS sequence"/>
</dbReference>
<sequence length="135" mass="14217">MRVWTVHIPSAAPAAAGQAPVGGPAVLLRQGFAWGAFLLGPLWLLRHRLWLEAVIWLGLALLLSGLAPAWTLPPAILALQFLLGASAQDLRAAALARRGLPEALVVAAEDLDHALARLLRARPDLAPALARTALA</sequence>
<keyword evidence="1" id="KW-0472">Membrane</keyword>
<gene>
    <name evidence="2" type="ORF">H7965_19100</name>
</gene>
<name>A0A9X0R0S3_9PROT</name>
<evidence type="ECO:0000313" key="2">
    <source>
        <dbReference type="EMBL" id="MBC4017420.1"/>
    </source>
</evidence>
<keyword evidence="1" id="KW-0812">Transmembrane</keyword>
<dbReference type="AlphaFoldDB" id="A0A9X0R0S3"/>
<dbReference type="InterPro" id="IPR024399">
    <property type="entry name" value="DUF2628"/>
</dbReference>
<dbReference type="EMBL" id="JACOMF010000028">
    <property type="protein sequence ID" value="MBC4017420.1"/>
    <property type="molecule type" value="Genomic_DNA"/>
</dbReference>
<reference evidence="2" key="1">
    <citation type="submission" date="2020-08" db="EMBL/GenBank/DDBJ databases">
        <authorList>
            <person name="Hu Y."/>
            <person name="Nguyen S.V."/>
            <person name="Li F."/>
            <person name="Fanning S."/>
        </authorList>
    </citation>
    <scope>NUCLEOTIDE SEQUENCE</scope>
    <source>
        <strain evidence="2">SYSU D8009</strain>
    </source>
</reference>
<comment type="caution">
    <text evidence="2">The sequence shown here is derived from an EMBL/GenBank/DDBJ whole genome shotgun (WGS) entry which is preliminary data.</text>
</comment>
<feature type="transmembrane region" description="Helical" evidence="1">
    <location>
        <begin position="26"/>
        <end position="46"/>
    </location>
</feature>
<dbReference type="RefSeq" id="WP_186772182.1">
    <property type="nucleotide sequence ID" value="NZ_JACOMF010000028.1"/>
</dbReference>
<accession>A0A9X0R0S3</accession>
<evidence type="ECO:0000256" key="1">
    <source>
        <dbReference type="SAM" id="Phobius"/>
    </source>
</evidence>
<feature type="transmembrane region" description="Helical" evidence="1">
    <location>
        <begin position="53"/>
        <end position="72"/>
    </location>
</feature>
<keyword evidence="1" id="KW-1133">Transmembrane helix</keyword>
<proteinExistence type="predicted"/>